<dbReference type="SMART" id="SM00342">
    <property type="entry name" value="HTH_ARAC"/>
    <property type="match status" value="1"/>
</dbReference>
<evidence type="ECO:0000313" key="6">
    <source>
        <dbReference type="Proteomes" id="UP000607559"/>
    </source>
</evidence>
<dbReference type="InterPro" id="IPR009057">
    <property type="entry name" value="Homeodomain-like_sf"/>
</dbReference>
<organism evidence="5 6">
    <name type="scientific">Puia dinghuensis</name>
    <dbReference type="NCBI Taxonomy" id="1792502"/>
    <lineage>
        <taxon>Bacteria</taxon>
        <taxon>Pseudomonadati</taxon>
        <taxon>Bacteroidota</taxon>
        <taxon>Chitinophagia</taxon>
        <taxon>Chitinophagales</taxon>
        <taxon>Chitinophagaceae</taxon>
        <taxon>Puia</taxon>
    </lineage>
</organism>
<accession>A0A8J2UHY5</accession>
<evidence type="ECO:0000256" key="3">
    <source>
        <dbReference type="ARBA" id="ARBA00023163"/>
    </source>
</evidence>
<dbReference type="AlphaFoldDB" id="A0A8J2UHY5"/>
<feature type="domain" description="HTH araC/xylS-type" evidence="4">
    <location>
        <begin position="1"/>
        <end position="104"/>
    </location>
</feature>
<dbReference type="InterPro" id="IPR018060">
    <property type="entry name" value="HTH_AraC"/>
</dbReference>
<sequence>MLCCFIETNKPFLRQRYRIDELSRDVGIPSYQLSAFINTVLGCNFNDYINKMRVIHCEELMRQQDIDQFNIYGLAFECGFHNRNSFTVAFKKFTGYTPSFYLKLVRSSLCMEQAALTTLS</sequence>
<dbReference type="PANTHER" id="PTHR43280">
    <property type="entry name" value="ARAC-FAMILY TRANSCRIPTIONAL REGULATOR"/>
    <property type="match status" value="1"/>
</dbReference>
<proteinExistence type="predicted"/>
<keyword evidence="1" id="KW-0805">Transcription regulation</keyword>
<evidence type="ECO:0000256" key="1">
    <source>
        <dbReference type="ARBA" id="ARBA00023015"/>
    </source>
</evidence>
<dbReference type="EMBL" id="BMJC01000006">
    <property type="protein sequence ID" value="GGB20571.1"/>
    <property type="molecule type" value="Genomic_DNA"/>
</dbReference>
<dbReference type="SUPFAM" id="SSF46689">
    <property type="entry name" value="Homeodomain-like"/>
    <property type="match status" value="1"/>
</dbReference>
<dbReference type="GO" id="GO:0043565">
    <property type="term" value="F:sequence-specific DNA binding"/>
    <property type="evidence" value="ECO:0007669"/>
    <property type="project" value="InterPro"/>
</dbReference>
<reference evidence="5" key="2">
    <citation type="submission" date="2020-09" db="EMBL/GenBank/DDBJ databases">
        <authorList>
            <person name="Sun Q."/>
            <person name="Zhou Y."/>
        </authorList>
    </citation>
    <scope>NUCLEOTIDE SEQUENCE</scope>
    <source>
        <strain evidence="5">CGMCC 1.15448</strain>
    </source>
</reference>
<dbReference type="PROSITE" id="PS01124">
    <property type="entry name" value="HTH_ARAC_FAMILY_2"/>
    <property type="match status" value="1"/>
</dbReference>
<dbReference type="Gene3D" id="1.10.10.60">
    <property type="entry name" value="Homeodomain-like"/>
    <property type="match status" value="2"/>
</dbReference>
<reference evidence="5" key="1">
    <citation type="journal article" date="2014" name="Int. J. Syst. Evol. Microbiol.">
        <title>Complete genome sequence of Corynebacterium casei LMG S-19264T (=DSM 44701T), isolated from a smear-ripened cheese.</title>
        <authorList>
            <consortium name="US DOE Joint Genome Institute (JGI-PGF)"/>
            <person name="Walter F."/>
            <person name="Albersmeier A."/>
            <person name="Kalinowski J."/>
            <person name="Ruckert C."/>
        </authorList>
    </citation>
    <scope>NUCLEOTIDE SEQUENCE</scope>
    <source>
        <strain evidence="5">CGMCC 1.15448</strain>
    </source>
</reference>
<keyword evidence="2" id="KW-0238">DNA-binding</keyword>
<evidence type="ECO:0000256" key="2">
    <source>
        <dbReference type="ARBA" id="ARBA00023125"/>
    </source>
</evidence>
<comment type="caution">
    <text evidence="5">The sequence shown here is derived from an EMBL/GenBank/DDBJ whole genome shotgun (WGS) entry which is preliminary data.</text>
</comment>
<evidence type="ECO:0000259" key="4">
    <source>
        <dbReference type="PROSITE" id="PS01124"/>
    </source>
</evidence>
<dbReference type="Proteomes" id="UP000607559">
    <property type="component" value="Unassembled WGS sequence"/>
</dbReference>
<dbReference type="Pfam" id="PF12833">
    <property type="entry name" value="HTH_18"/>
    <property type="match status" value="1"/>
</dbReference>
<protein>
    <recommendedName>
        <fullName evidence="4">HTH araC/xylS-type domain-containing protein</fullName>
    </recommendedName>
</protein>
<evidence type="ECO:0000313" key="5">
    <source>
        <dbReference type="EMBL" id="GGB20571.1"/>
    </source>
</evidence>
<gene>
    <name evidence="5" type="ORF">GCM10011511_50390</name>
</gene>
<keyword evidence="3" id="KW-0804">Transcription</keyword>
<keyword evidence="6" id="KW-1185">Reference proteome</keyword>
<dbReference type="PANTHER" id="PTHR43280:SF29">
    <property type="entry name" value="ARAC-FAMILY TRANSCRIPTIONAL REGULATOR"/>
    <property type="match status" value="1"/>
</dbReference>
<dbReference type="GO" id="GO:0003700">
    <property type="term" value="F:DNA-binding transcription factor activity"/>
    <property type="evidence" value="ECO:0007669"/>
    <property type="project" value="InterPro"/>
</dbReference>
<name>A0A8J2UHY5_9BACT</name>